<evidence type="ECO:0000256" key="3">
    <source>
        <dbReference type="ARBA" id="ARBA00039441"/>
    </source>
</evidence>
<evidence type="ECO:0000256" key="1">
    <source>
        <dbReference type="ARBA" id="ARBA00013260"/>
    </source>
</evidence>
<dbReference type="InterPro" id="IPR000352">
    <property type="entry name" value="Pep_chain_release_fac_I"/>
</dbReference>
<proteinExistence type="inferred from homology"/>
<dbReference type="GO" id="GO:0004045">
    <property type="term" value="F:peptidyl-tRNA hydrolase activity"/>
    <property type="evidence" value="ECO:0007669"/>
    <property type="project" value="UniProtKB-EC"/>
</dbReference>
<evidence type="ECO:0000313" key="8">
    <source>
        <dbReference type="WBParaSite" id="scf7180000424120.g12354"/>
    </source>
</evidence>
<sequence>MSGCSSSTDVTCDGEPNDVVEWPKYLLVNADPRGLFGNKPRFMGTEERILGITLETNEEGMLTGSSNRDESSVQFELKYVDLVFKYVEEKHSKGENVNPEDYFDISVIVVPQVRISGASWKAIVQARFYVSDNIDELKLAFSEILCLSNECSSSNPLTLNFGPNVITMKMEMRYIYESYNELPTFYKGDMSVYFSPFSSPALMDRALMALYTPKLVMSGEVMPPCTSFFPDYNMEREEFIQLLYKIYRSKCPLNDDNFRALCSAASKLGNELLLWPLYKNIVNDTSLDFPQRVNKALQLGLDYAAKQMCYNAVKSGEWQNLQEKGFNARDYFGDIFYYKTVIPTIIEAIRDQLSYDPKVYGCLYEQKYPHKLPTFDTPTDASDPNNVGMLIDGKIIFVNIGILRTFSRLECFYYENGAYHPRISNDLKEEMNVQNLRLIQIVLPLFQLLYGVNNYVQSNLVRACLIFANDHQMNEIVGEMEEYGLKNLERKSLWQLECKEYHKFGLEMINLPEYQKLRIRNFVEERLCCGWAVEDEGLAKKEPTLLSSFLLNIDQNSKVIVKSMANSDILSVKDSFISDEPTFKSVSQSSSTGTAISNMAGMFIRSLSKEFVDALKLPFIIHYSPFSHCSNSLLSINSSLKYIRYSSNSSSNENYIGPDYFEGLYFDGEIPKNKILKKWTRSSGPGGANVNANSTKAEIRFSLSEADWLPKKVRERLQQKYSGNINNNKEFFLTSMRTRSSVNNMDDCFEKLQEILREVSLELVTEKRREFVSEEYLEEVEERKELAKQARLEAKERISSKKKSRKGGTYF</sequence>
<evidence type="ECO:0000256" key="2">
    <source>
        <dbReference type="ARBA" id="ARBA00038225"/>
    </source>
</evidence>
<protein>
    <recommendedName>
        <fullName evidence="3">Large ribosomal subunit protein mL62</fullName>
        <ecNumber evidence="1">3.1.1.29</ecNumber>
    </recommendedName>
    <alternativeName>
        <fullName evidence="4">Peptidyl-tRNA hydrolase ICT1, mitochondrial</fullName>
    </alternativeName>
</protein>
<dbReference type="GO" id="GO:0070126">
    <property type="term" value="P:mitochondrial translational termination"/>
    <property type="evidence" value="ECO:0007669"/>
    <property type="project" value="TreeGrafter"/>
</dbReference>
<dbReference type="GO" id="GO:0005762">
    <property type="term" value="C:mitochondrial large ribosomal subunit"/>
    <property type="evidence" value="ECO:0007669"/>
    <property type="project" value="TreeGrafter"/>
</dbReference>
<comment type="similarity">
    <text evidence="2">Belongs to the prokaryotic/mitochondrial release factor family. Mitochondrion-specific ribosomal protein mL62 subfamily.</text>
</comment>
<evidence type="ECO:0000313" key="7">
    <source>
        <dbReference type="Proteomes" id="UP000887560"/>
    </source>
</evidence>
<evidence type="ECO:0000256" key="4">
    <source>
        <dbReference type="ARBA" id="ARBA00041531"/>
    </source>
</evidence>
<organism evidence="7 8">
    <name type="scientific">Meloidogyne floridensis</name>
    <dbReference type="NCBI Taxonomy" id="298350"/>
    <lineage>
        <taxon>Eukaryota</taxon>
        <taxon>Metazoa</taxon>
        <taxon>Ecdysozoa</taxon>
        <taxon>Nematoda</taxon>
        <taxon>Chromadorea</taxon>
        <taxon>Rhabditida</taxon>
        <taxon>Tylenchina</taxon>
        <taxon>Tylenchomorpha</taxon>
        <taxon>Tylenchoidea</taxon>
        <taxon>Meloidogynidae</taxon>
        <taxon>Meloidogyninae</taxon>
        <taxon>Meloidogyne</taxon>
    </lineage>
</organism>
<keyword evidence="7" id="KW-1185">Reference proteome</keyword>
<reference evidence="8" key="1">
    <citation type="submission" date="2022-11" db="UniProtKB">
        <authorList>
            <consortium name="WormBaseParasite"/>
        </authorList>
    </citation>
    <scope>IDENTIFICATION</scope>
</reference>
<dbReference type="PANTHER" id="PTHR11075:SF54">
    <property type="entry name" value="LARGE RIBOSOMAL SUBUNIT PROTEIN ML62"/>
    <property type="match status" value="1"/>
</dbReference>
<dbReference type="WBParaSite" id="scf7180000424120.g12354">
    <property type="protein sequence ID" value="scf7180000424120.g12354"/>
    <property type="gene ID" value="scf7180000424120.g12354"/>
</dbReference>
<dbReference type="AlphaFoldDB" id="A0A915P6B7"/>
<dbReference type="PANTHER" id="PTHR11075">
    <property type="entry name" value="PEPTIDE CHAIN RELEASE FACTOR"/>
    <property type="match status" value="1"/>
</dbReference>
<accession>A0A915P6B7</accession>
<evidence type="ECO:0000259" key="6">
    <source>
        <dbReference type="Pfam" id="PF24937"/>
    </source>
</evidence>
<name>A0A915P6B7_9BILA</name>
<dbReference type="EC" id="3.1.1.29" evidence="1"/>
<dbReference type="GO" id="GO:0016150">
    <property type="term" value="F:translation release factor activity, codon nonspecific"/>
    <property type="evidence" value="ECO:0007669"/>
    <property type="project" value="TreeGrafter"/>
</dbReference>
<evidence type="ECO:0000259" key="5">
    <source>
        <dbReference type="Pfam" id="PF00472"/>
    </source>
</evidence>
<dbReference type="SUPFAM" id="SSF110916">
    <property type="entry name" value="Peptidyl-tRNA hydrolase domain-like"/>
    <property type="match status" value="1"/>
</dbReference>
<dbReference type="InterPro" id="IPR056656">
    <property type="entry name" value="DUF7754"/>
</dbReference>
<dbReference type="Gene3D" id="3.30.160.20">
    <property type="match status" value="1"/>
</dbReference>
<dbReference type="Pfam" id="PF00472">
    <property type="entry name" value="RF-1"/>
    <property type="match status" value="1"/>
</dbReference>
<feature type="domain" description="DUF7754" evidence="6">
    <location>
        <begin position="285"/>
        <end position="348"/>
    </location>
</feature>
<dbReference type="Pfam" id="PF24937">
    <property type="entry name" value="DUF7754"/>
    <property type="match status" value="1"/>
</dbReference>
<dbReference type="InterPro" id="IPR052104">
    <property type="entry name" value="Mito_Release_Factor_mL62"/>
</dbReference>
<dbReference type="Proteomes" id="UP000887560">
    <property type="component" value="Unplaced"/>
</dbReference>
<feature type="domain" description="Prokaryotic-type class I peptide chain release factors" evidence="5">
    <location>
        <begin position="669"/>
        <end position="805"/>
    </location>
</feature>